<dbReference type="Pfam" id="PF07501">
    <property type="entry name" value="G5"/>
    <property type="match status" value="1"/>
</dbReference>
<proteinExistence type="inferred from homology"/>
<feature type="compositionally biased region" description="Low complexity" evidence="4">
    <location>
        <begin position="356"/>
        <end position="370"/>
    </location>
</feature>
<keyword evidence="3" id="KW-0378">Hydrolase</keyword>
<protein>
    <recommendedName>
        <fullName evidence="5">G5 domain-containing protein</fullName>
    </recommendedName>
</protein>
<feature type="region of interest" description="Disordered" evidence="4">
    <location>
        <begin position="1"/>
        <end position="70"/>
    </location>
</feature>
<feature type="compositionally biased region" description="Basic and acidic residues" evidence="4">
    <location>
        <begin position="330"/>
        <end position="347"/>
    </location>
</feature>
<feature type="domain" description="G5" evidence="5">
    <location>
        <begin position="265"/>
        <end position="345"/>
    </location>
</feature>
<evidence type="ECO:0000256" key="3">
    <source>
        <dbReference type="ARBA" id="ARBA00022801"/>
    </source>
</evidence>
<dbReference type="InterPro" id="IPR010618">
    <property type="entry name" value="RPF"/>
</dbReference>
<reference evidence="6 7" key="1">
    <citation type="submission" date="2014-01" db="EMBL/GenBank/DDBJ databases">
        <title>Actinotalea ferrariae CF5-4.</title>
        <authorList>
            <person name="Chen F."/>
            <person name="Li Y."/>
            <person name="Wang G."/>
        </authorList>
    </citation>
    <scope>NUCLEOTIDE SEQUENCE [LARGE SCALE GENOMIC DNA]</scope>
    <source>
        <strain evidence="6 7">CF5-4</strain>
    </source>
</reference>
<comment type="similarity">
    <text evidence="1">Belongs to the transglycosylase family. Rpf subfamily.</text>
</comment>
<dbReference type="InterPro" id="IPR023346">
    <property type="entry name" value="Lysozyme-like_dom_sf"/>
</dbReference>
<evidence type="ECO:0000256" key="1">
    <source>
        <dbReference type="ARBA" id="ARBA00010830"/>
    </source>
</evidence>
<dbReference type="SUPFAM" id="SSF53955">
    <property type="entry name" value="Lysozyme-like"/>
    <property type="match status" value="1"/>
</dbReference>
<dbReference type="SMART" id="SM01208">
    <property type="entry name" value="G5"/>
    <property type="match status" value="1"/>
</dbReference>
<dbReference type="InterPro" id="IPR007137">
    <property type="entry name" value="DUF348"/>
</dbReference>
<feature type="region of interest" description="Disordered" evidence="4">
    <location>
        <begin position="326"/>
        <end position="375"/>
    </location>
</feature>
<dbReference type="GO" id="GO:0016787">
    <property type="term" value="F:hydrolase activity"/>
    <property type="evidence" value="ECO:0007669"/>
    <property type="project" value="UniProtKB-KW"/>
</dbReference>
<dbReference type="PROSITE" id="PS51109">
    <property type="entry name" value="G5"/>
    <property type="match status" value="1"/>
</dbReference>
<keyword evidence="2" id="KW-0732">Signal</keyword>
<dbReference type="EMBL" id="AXCW01000125">
    <property type="protein sequence ID" value="EYR63107.1"/>
    <property type="molecule type" value="Genomic_DNA"/>
</dbReference>
<feature type="compositionally biased region" description="Basic and acidic residues" evidence="4">
    <location>
        <begin position="50"/>
        <end position="64"/>
    </location>
</feature>
<dbReference type="Pfam" id="PF06737">
    <property type="entry name" value="Transglycosylas"/>
    <property type="match status" value="1"/>
</dbReference>
<sequence>MPAPRADPVGRHDGAPAPVPGTTDVWNPVTFPALRRAVPRRPQHSTPTTDTEHAQHENAQHEHAGPAPRSRARRPLLIGGLAAALALTGGTVAVAGAHKTVTLDIDGATTTVSTFAGSVGGVLAAHDLEVGPRDVVAPEPGAALHSGDEIVVRRARQVVALVDGQQTRLWVTALDADEALGTLAARGGDVRLVASRSAERTDLGVRLDAEGPVDVVVDGQTREVADASVGLEAVLAGLGVELGPLDRVQVHHVAGEAGPRLTVTVQRVVAEERSTLTELPFEQVVEDTDALFRGQSETAVAGVPGEQTTVHRVVLVDGVEESRMLLSDGVTREPVTEVVRRGTKERPPPPPPPAPAATSSRSSSGGSTAPAPAPSTVGGDVWAALAQCESGGNPTIVSSNGLYYGLYQFSLSTWRSVGGSGLPSEASPAEQTQRAQILQARSGWGQWPHCSSKLGLR</sequence>
<dbReference type="Proteomes" id="UP000019753">
    <property type="component" value="Unassembled WGS sequence"/>
</dbReference>
<accession>A0A021VVL0</accession>
<dbReference type="Pfam" id="PF03990">
    <property type="entry name" value="DUF348"/>
    <property type="match status" value="2"/>
</dbReference>
<dbReference type="AlphaFoldDB" id="A0A021VVL0"/>
<evidence type="ECO:0000313" key="6">
    <source>
        <dbReference type="EMBL" id="EYR63107.1"/>
    </source>
</evidence>
<organism evidence="6 7">
    <name type="scientific">Actinotalea ferrariae CF5-4</name>
    <dbReference type="NCBI Taxonomy" id="948458"/>
    <lineage>
        <taxon>Bacteria</taxon>
        <taxon>Bacillati</taxon>
        <taxon>Actinomycetota</taxon>
        <taxon>Actinomycetes</taxon>
        <taxon>Micrococcales</taxon>
        <taxon>Cellulomonadaceae</taxon>
        <taxon>Actinotalea</taxon>
    </lineage>
</organism>
<name>A0A021VVL0_9CELL</name>
<evidence type="ECO:0000256" key="2">
    <source>
        <dbReference type="ARBA" id="ARBA00022729"/>
    </source>
</evidence>
<dbReference type="InterPro" id="IPR011098">
    <property type="entry name" value="G5_dom"/>
</dbReference>
<evidence type="ECO:0000259" key="5">
    <source>
        <dbReference type="PROSITE" id="PS51109"/>
    </source>
</evidence>
<keyword evidence="7" id="KW-1185">Reference proteome</keyword>
<dbReference type="CDD" id="cd13925">
    <property type="entry name" value="RPF"/>
    <property type="match status" value="1"/>
</dbReference>
<dbReference type="Gene3D" id="2.20.230.10">
    <property type="entry name" value="Resuscitation-promoting factor rpfb"/>
    <property type="match status" value="1"/>
</dbReference>
<dbReference type="Gene3D" id="1.10.530.10">
    <property type="match status" value="1"/>
</dbReference>
<evidence type="ECO:0000313" key="7">
    <source>
        <dbReference type="Proteomes" id="UP000019753"/>
    </source>
</evidence>
<gene>
    <name evidence="6" type="ORF">N866_02845</name>
</gene>
<evidence type="ECO:0000256" key="4">
    <source>
        <dbReference type="SAM" id="MobiDB-lite"/>
    </source>
</evidence>
<comment type="caution">
    <text evidence="6">The sequence shown here is derived from an EMBL/GenBank/DDBJ whole genome shotgun (WGS) entry which is preliminary data.</text>
</comment>
<dbReference type="RefSeq" id="WP_245612572.1">
    <property type="nucleotide sequence ID" value="NZ_AXCW01000125.1"/>
</dbReference>